<feature type="compositionally biased region" description="Basic and acidic residues" evidence="1">
    <location>
        <begin position="19"/>
        <end position="33"/>
    </location>
</feature>
<dbReference type="InterPro" id="IPR053360">
    <property type="entry name" value="Zinc_finger_domain"/>
</dbReference>
<feature type="region of interest" description="Disordered" evidence="1">
    <location>
        <begin position="1"/>
        <end position="75"/>
    </location>
</feature>
<proteinExistence type="predicted"/>
<dbReference type="EMBL" id="KN610118">
    <property type="protein sequence ID" value="KHJ78091.1"/>
    <property type="molecule type" value="Genomic_DNA"/>
</dbReference>
<evidence type="ECO:0000313" key="2">
    <source>
        <dbReference type="EMBL" id="KHJ78091.1"/>
    </source>
</evidence>
<dbReference type="Proteomes" id="UP000053660">
    <property type="component" value="Unassembled WGS sequence"/>
</dbReference>
<organism evidence="2 3">
    <name type="scientific">Oesophagostomum dentatum</name>
    <name type="common">Nodular worm</name>
    <dbReference type="NCBI Taxonomy" id="61180"/>
    <lineage>
        <taxon>Eukaryota</taxon>
        <taxon>Metazoa</taxon>
        <taxon>Ecdysozoa</taxon>
        <taxon>Nematoda</taxon>
        <taxon>Chromadorea</taxon>
        <taxon>Rhabditida</taxon>
        <taxon>Rhabditina</taxon>
        <taxon>Rhabditomorpha</taxon>
        <taxon>Strongyloidea</taxon>
        <taxon>Strongylidae</taxon>
        <taxon>Oesophagostomum</taxon>
    </lineage>
</organism>
<dbReference type="PANTHER" id="PTHR36945">
    <property type="entry name" value="HIGH INCIDENCE OF MALES (INCREASED X CHROMOSOME LOSS)-RELATED-RELATED"/>
    <property type="match status" value="1"/>
</dbReference>
<reference evidence="2 3" key="1">
    <citation type="submission" date="2014-03" db="EMBL/GenBank/DDBJ databases">
        <title>Draft genome of the hookworm Oesophagostomum dentatum.</title>
        <authorList>
            <person name="Mitreva M."/>
        </authorList>
    </citation>
    <scope>NUCLEOTIDE SEQUENCE [LARGE SCALE GENOMIC DNA]</scope>
    <source>
        <strain evidence="2 3">OD-Hann</strain>
    </source>
</reference>
<keyword evidence="3" id="KW-1185">Reference proteome</keyword>
<evidence type="ECO:0008006" key="4">
    <source>
        <dbReference type="Google" id="ProtNLM"/>
    </source>
</evidence>
<dbReference type="AlphaFoldDB" id="A0A0B1S2I4"/>
<gene>
    <name evidence="2" type="ORF">OESDEN_22289</name>
</gene>
<accession>A0A0B1S2I4</accession>
<feature type="region of interest" description="Disordered" evidence="1">
    <location>
        <begin position="147"/>
        <end position="166"/>
    </location>
</feature>
<dbReference type="PANTHER" id="PTHR36945:SF2">
    <property type="entry name" value="C2H2-TYPE DOMAIN-CONTAINING PROTEIN"/>
    <property type="match status" value="1"/>
</dbReference>
<sequence length="267" mass="29762">MRDDIKEEAVEPGATNQLEPERSFMEFSRKIIDAIHGSNPNRMPAVMAANPSPSEGQSSSKKEQREVSTAQDSSYALGDFTSLELNTAHGNGQPGTAAEHDSSFVITDLNSSEVHTCQASLTSASKKRAAEGSDQSCRKYRKRPLCSRSRSKNSDDEEKFSRALEDDSTPSVKSSIKVFHCKYPGCKGKVLWRQGYGKNRLVMHTRLHWRKKTKKCCCCDFVATTEQKVRTHHNNAHTGKKFAGVISLESKADMEELLNLWKDCFPG</sequence>
<evidence type="ECO:0000256" key="1">
    <source>
        <dbReference type="SAM" id="MobiDB-lite"/>
    </source>
</evidence>
<dbReference type="OrthoDB" id="5816341at2759"/>
<name>A0A0B1S2I4_OESDE</name>
<protein>
    <recommendedName>
        <fullName evidence="4">C2H2-type domain-containing protein</fullName>
    </recommendedName>
</protein>
<dbReference type="GO" id="GO:0045132">
    <property type="term" value="P:meiotic chromosome segregation"/>
    <property type="evidence" value="ECO:0007669"/>
    <property type="project" value="TreeGrafter"/>
</dbReference>
<dbReference type="GO" id="GO:0000794">
    <property type="term" value="C:condensed nuclear chromosome"/>
    <property type="evidence" value="ECO:0007669"/>
    <property type="project" value="TreeGrafter"/>
</dbReference>
<evidence type="ECO:0000313" key="3">
    <source>
        <dbReference type="Proteomes" id="UP000053660"/>
    </source>
</evidence>